<dbReference type="SUPFAM" id="SSF47005">
    <property type="entry name" value="Peripheral subunit-binding domain of 2-oxo acid dehydrogenase complex"/>
    <property type="match status" value="1"/>
</dbReference>
<keyword evidence="4 8" id="KW-0450">Lipoyl</keyword>
<dbReference type="InterPro" id="IPR006257">
    <property type="entry name" value="LAT1"/>
</dbReference>
<dbReference type="RefSeq" id="WP_127061040.1">
    <property type="nucleotide sequence ID" value="NZ_RZHF01000008.1"/>
</dbReference>
<dbReference type="Pfam" id="PF00364">
    <property type="entry name" value="Biotin_lipoyl"/>
    <property type="match status" value="1"/>
</dbReference>
<dbReference type="InterPro" id="IPR001078">
    <property type="entry name" value="2-oxoacid_DH_actylTfrase"/>
</dbReference>
<dbReference type="GO" id="GO:0006086">
    <property type="term" value="P:pyruvate decarboxylation to acetyl-CoA"/>
    <property type="evidence" value="ECO:0007669"/>
    <property type="project" value="InterPro"/>
</dbReference>
<reference evidence="11 12" key="1">
    <citation type="submission" date="2018-12" db="EMBL/GenBank/DDBJ databases">
        <title>three novel Halomonas strain isolated from plants.</title>
        <authorList>
            <person name="Sun C."/>
        </authorList>
    </citation>
    <scope>NUCLEOTIDE SEQUENCE [LARGE SCALE GENOMIC DNA]</scope>
    <source>
        <strain evidence="11 12">JCM 18142</strain>
    </source>
</reference>
<dbReference type="InterPro" id="IPR000089">
    <property type="entry name" value="Biotin_lipoyl"/>
</dbReference>
<keyword evidence="12" id="KW-1185">Reference proteome</keyword>
<feature type="domain" description="Peripheral subunit-binding (PSBD)" evidence="10">
    <location>
        <begin position="138"/>
        <end position="175"/>
    </location>
</feature>
<evidence type="ECO:0000256" key="6">
    <source>
        <dbReference type="ARBA" id="ARBA00025211"/>
    </source>
</evidence>
<evidence type="ECO:0000256" key="8">
    <source>
        <dbReference type="RuleBase" id="RU361137"/>
    </source>
</evidence>
<dbReference type="EC" id="2.3.1.12" evidence="8"/>
<keyword evidence="5 8" id="KW-0012">Acyltransferase</keyword>
<keyword evidence="11" id="KW-0670">Pyruvate</keyword>
<dbReference type="Proteomes" id="UP000287023">
    <property type="component" value="Unassembled WGS sequence"/>
</dbReference>
<comment type="function">
    <text evidence="6">The pyruvate dehydrogenase complex catalyzes the overall conversion of pyruvate to acetyl-CoA and CO(2). It contains multiple copies of three enzymatic components: pyruvate dehydrogenase (E1), dihydrolipoamide acetyltransferase (E2) and lipoamide dehydrogenase (E3).</text>
</comment>
<dbReference type="Pfam" id="PF02817">
    <property type="entry name" value="E3_binding"/>
    <property type="match status" value="1"/>
</dbReference>
<dbReference type="PANTHER" id="PTHR23151:SF90">
    <property type="entry name" value="DIHYDROLIPOYLLYSINE-RESIDUE ACETYLTRANSFERASE COMPONENT OF PYRUVATE DEHYDROGENASE COMPLEX, MITOCHONDRIAL-RELATED"/>
    <property type="match status" value="1"/>
</dbReference>
<dbReference type="PANTHER" id="PTHR23151">
    <property type="entry name" value="DIHYDROLIPOAMIDE ACETYL/SUCCINYL-TRANSFERASE-RELATED"/>
    <property type="match status" value="1"/>
</dbReference>
<sequence length="422" mass="45298">MTVDIKMPAPTPGMTEGTLVRWLKQEGDWIDIGEAIAEVETDKAMLEIESFDAGTLGKILVPAGTSNVAVDTIIAMLIEEGAATLPSEDEAPTVDEAPAHEHSMLAAKTMSVANPTSVASTMPGPQLETPPREQGRVFASPLARRLGREHGIDVADIQGSGPHGRVVRIDVERAISEPAPADQRDSKAHMDSRIQTIPHTAMRRTIASRLSESKREVPHFYLTVDCDVGELLTLRSRLNAKGAEASPAFKLSANDILIYAVARSLRRVPEVNASWTNEATIRYQEVDVAVAVATEGGLVTPVLRQADRMGLAEITTTLRELAESARAGRLAPSEYQGGGFTISNLGMYGIRDFAAIINPPQAAILAVGAIEKRPIVRDNELAVGEMMTLTLSADHRVIDGAVGACFLAVLRELIEDPLNLLV</sequence>
<dbReference type="OrthoDB" id="2086224at2"/>
<comment type="similarity">
    <text evidence="1 8">Belongs to the 2-oxoacid dehydrogenase family.</text>
</comment>
<evidence type="ECO:0000256" key="2">
    <source>
        <dbReference type="ARBA" id="ARBA00011484"/>
    </source>
</evidence>
<dbReference type="Pfam" id="PF00198">
    <property type="entry name" value="2-oxoacid_dh"/>
    <property type="match status" value="1"/>
</dbReference>
<dbReference type="InterPro" id="IPR023213">
    <property type="entry name" value="CAT-like_dom_sf"/>
</dbReference>
<dbReference type="SUPFAM" id="SSF51230">
    <property type="entry name" value="Single hybrid motif"/>
    <property type="match status" value="1"/>
</dbReference>
<dbReference type="SUPFAM" id="SSF52777">
    <property type="entry name" value="CoA-dependent acyltransferases"/>
    <property type="match status" value="1"/>
</dbReference>
<dbReference type="Gene3D" id="4.10.320.10">
    <property type="entry name" value="E3-binding domain"/>
    <property type="match status" value="1"/>
</dbReference>
<dbReference type="AlphaFoldDB" id="A0A433KSL9"/>
<dbReference type="InterPro" id="IPR036625">
    <property type="entry name" value="E3-bd_dom_sf"/>
</dbReference>
<dbReference type="CDD" id="cd06849">
    <property type="entry name" value="lipoyl_domain"/>
    <property type="match status" value="1"/>
</dbReference>
<comment type="caution">
    <text evidence="11">The sequence shown here is derived from an EMBL/GenBank/DDBJ whole genome shotgun (WGS) entry which is preliminary data.</text>
</comment>
<evidence type="ECO:0000256" key="4">
    <source>
        <dbReference type="ARBA" id="ARBA00022823"/>
    </source>
</evidence>
<dbReference type="Gene3D" id="2.40.50.100">
    <property type="match status" value="1"/>
</dbReference>
<dbReference type="GO" id="GO:0045254">
    <property type="term" value="C:pyruvate dehydrogenase complex"/>
    <property type="evidence" value="ECO:0007669"/>
    <property type="project" value="UniProtKB-UniRule"/>
</dbReference>
<evidence type="ECO:0000256" key="7">
    <source>
        <dbReference type="ARBA" id="ARBA00048370"/>
    </source>
</evidence>
<comment type="cofactor">
    <cofactor evidence="8">
        <name>(R)-lipoate</name>
        <dbReference type="ChEBI" id="CHEBI:83088"/>
    </cofactor>
    <text evidence="8">Binds 1 lipoyl cofactor covalently.</text>
</comment>
<dbReference type="InterPro" id="IPR045257">
    <property type="entry name" value="E2/Pdx1"/>
</dbReference>
<dbReference type="PROSITE" id="PS51826">
    <property type="entry name" value="PSBD"/>
    <property type="match status" value="1"/>
</dbReference>
<name>A0A433KSL9_9GAMM</name>
<accession>A0A433KSL9</accession>
<gene>
    <name evidence="11" type="ORF">ELY38_07590</name>
</gene>
<comment type="catalytic activity">
    <reaction evidence="7 8">
        <text>N(6)-[(R)-dihydrolipoyl]-L-lysyl-[protein] + acetyl-CoA = N(6)-[(R)-S(8)-acetyldihydrolipoyl]-L-lysyl-[protein] + CoA</text>
        <dbReference type="Rhea" id="RHEA:17017"/>
        <dbReference type="Rhea" id="RHEA-COMP:10475"/>
        <dbReference type="Rhea" id="RHEA-COMP:10478"/>
        <dbReference type="ChEBI" id="CHEBI:57287"/>
        <dbReference type="ChEBI" id="CHEBI:57288"/>
        <dbReference type="ChEBI" id="CHEBI:83100"/>
        <dbReference type="ChEBI" id="CHEBI:83111"/>
        <dbReference type="EC" id="2.3.1.12"/>
    </reaction>
</comment>
<dbReference type="Gene3D" id="3.30.559.10">
    <property type="entry name" value="Chloramphenicol acetyltransferase-like domain"/>
    <property type="match status" value="1"/>
</dbReference>
<evidence type="ECO:0000313" key="11">
    <source>
        <dbReference type="EMBL" id="RUR32670.1"/>
    </source>
</evidence>
<organism evidence="11 12">
    <name type="scientific">Vreelandella nanhaiensis</name>
    <dbReference type="NCBI Taxonomy" id="1258546"/>
    <lineage>
        <taxon>Bacteria</taxon>
        <taxon>Pseudomonadati</taxon>
        <taxon>Pseudomonadota</taxon>
        <taxon>Gammaproteobacteria</taxon>
        <taxon>Oceanospirillales</taxon>
        <taxon>Halomonadaceae</taxon>
        <taxon>Vreelandella</taxon>
    </lineage>
</organism>
<evidence type="ECO:0000256" key="3">
    <source>
        <dbReference type="ARBA" id="ARBA00022679"/>
    </source>
</evidence>
<proteinExistence type="inferred from homology"/>
<keyword evidence="3 8" id="KW-0808">Transferase</keyword>
<dbReference type="EMBL" id="RZHF01000008">
    <property type="protein sequence ID" value="RUR32670.1"/>
    <property type="molecule type" value="Genomic_DNA"/>
</dbReference>
<dbReference type="InterPro" id="IPR004167">
    <property type="entry name" value="PSBD"/>
</dbReference>
<dbReference type="InterPro" id="IPR011053">
    <property type="entry name" value="Single_hybrid_motif"/>
</dbReference>
<protein>
    <recommendedName>
        <fullName evidence="8">Acetyltransferase component of pyruvate dehydrogenase complex</fullName>
        <ecNumber evidence="8">2.3.1.12</ecNumber>
    </recommendedName>
</protein>
<evidence type="ECO:0000256" key="1">
    <source>
        <dbReference type="ARBA" id="ARBA00007317"/>
    </source>
</evidence>
<evidence type="ECO:0000259" key="10">
    <source>
        <dbReference type="PROSITE" id="PS51826"/>
    </source>
</evidence>
<evidence type="ECO:0000256" key="5">
    <source>
        <dbReference type="ARBA" id="ARBA00023315"/>
    </source>
</evidence>
<evidence type="ECO:0000259" key="9">
    <source>
        <dbReference type="PROSITE" id="PS50968"/>
    </source>
</evidence>
<dbReference type="NCBIfam" id="TIGR01349">
    <property type="entry name" value="PDHac_trf_mito"/>
    <property type="match status" value="1"/>
</dbReference>
<feature type="domain" description="Lipoyl-binding" evidence="9">
    <location>
        <begin position="2"/>
        <end position="78"/>
    </location>
</feature>
<dbReference type="GO" id="GO:0004742">
    <property type="term" value="F:dihydrolipoyllysine-residue acetyltransferase activity"/>
    <property type="evidence" value="ECO:0007669"/>
    <property type="project" value="UniProtKB-UniRule"/>
</dbReference>
<dbReference type="PROSITE" id="PS50968">
    <property type="entry name" value="BIOTINYL_LIPOYL"/>
    <property type="match status" value="1"/>
</dbReference>
<comment type="subunit">
    <text evidence="2">Forms a 24-polypeptide structural core with octahedral symmetry.</text>
</comment>
<evidence type="ECO:0000313" key="12">
    <source>
        <dbReference type="Proteomes" id="UP000287023"/>
    </source>
</evidence>